<feature type="domain" description="AraC effector-binding" evidence="1">
    <location>
        <begin position="1"/>
        <end position="160"/>
    </location>
</feature>
<reference evidence="2 3" key="1">
    <citation type="submission" date="2020-03" db="EMBL/GenBank/DDBJ databases">
        <title>Two novel Motilibacter sp.</title>
        <authorList>
            <person name="Liu S."/>
        </authorList>
    </citation>
    <scope>NUCLEOTIDE SEQUENCE [LARGE SCALE GENOMIC DNA]</scope>
    <source>
        <strain evidence="2 3">E257</strain>
    </source>
</reference>
<evidence type="ECO:0000313" key="2">
    <source>
        <dbReference type="EMBL" id="NHC12406.1"/>
    </source>
</evidence>
<protein>
    <submittedName>
        <fullName evidence="2">GyrI-like domain-containing protein</fullName>
    </submittedName>
</protein>
<dbReference type="SMART" id="SM00871">
    <property type="entry name" value="AraC_E_bind"/>
    <property type="match status" value="1"/>
</dbReference>
<keyword evidence="3" id="KW-1185">Reference proteome</keyword>
<dbReference type="InterPro" id="IPR011256">
    <property type="entry name" value="Reg_factor_effector_dom_sf"/>
</dbReference>
<comment type="caution">
    <text evidence="2">The sequence shown here is derived from an EMBL/GenBank/DDBJ whole genome shotgun (WGS) entry which is preliminary data.</text>
</comment>
<name>A0ABX0GRL9_9ACTN</name>
<dbReference type="EMBL" id="JAANNP010000001">
    <property type="protein sequence ID" value="NHC12406.1"/>
    <property type="molecule type" value="Genomic_DNA"/>
</dbReference>
<evidence type="ECO:0000259" key="1">
    <source>
        <dbReference type="SMART" id="SM00871"/>
    </source>
</evidence>
<dbReference type="SUPFAM" id="SSF55136">
    <property type="entry name" value="Probable bacterial effector-binding domain"/>
    <property type="match status" value="1"/>
</dbReference>
<evidence type="ECO:0000313" key="3">
    <source>
        <dbReference type="Proteomes" id="UP000800981"/>
    </source>
</evidence>
<dbReference type="InterPro" id="IPR029442">
    <property type="entry name" value="GyrI-like"/>
</dbReference>
<dbReference type="InterPro" id="IPR010499">
    <property type="entry name" value="AraC_E-bd"/>
</dbReference>
<dbReference type="Proteomes" id="UP000800981">
    <property type="component" value="Unassembled WGS sequence"/>
</dbReference>
<dbReference type="Pfam" id="PF06445">
    <property type="entry name" value="GyrI-like"/>
    <property type="match status" value="1"/>
</dbReference>
<dbReference type="Gene3D" id="3.20.80.10">
    <property type="entry name" value="Regulatory factor, effector binding domain"/>
    <property type="match status" value="1"/>
</dbReference>
<accession>A0ABX0GRL9</accession>
<dbReference type="RefSeq" id="WP_166276642.1">
    <property type="nucleotide sequence ID" value="NZ_JAANNP010000001.1"/>
</dbReference>
<gene>
    <name evidence="2" type="ORF">G9H71_01240</name>
</gene>
<organism evidence="2 3">
    <name type="scientific">Motilibacter deserti</name>
    <dbReference type="NCBI Taxonomy" id="2714956"/>
    <lineage>
        <taxon>Bacteria</taxon>
        <taxon>Bacillati</taxon>
        <taxon>Actinomycetota</taxon>
        <taxon>Actinomycetes</taxon>
        <taxon>Motilibacterales</taxon>
        <taxon>Motilibacteraceae</taxon>
        <taxon>Motilibacter</taxon>
    </lineage>
</organism>
<sequence length="160" mass="17466">MPYIVERGEQAYVGTARDVRMDTIGEIADRLPELLGRLAARDVPLAGAPFLRYLVFRADGTLRVEAGVPVPGPVDVGDGFYAGALPGGRYAASEHVGHFDGLADATERLLAWGEEQGLAWDRVAAADAEEWACRLESYETDPRQEPDPGRWRTGLLMRLA</sequence>
<proteinExistence type="predicted"/>